<name>A0ABU1IQW3_9BACL</name>
<accession>A0ABU1IQW3</accession>
<reference evidence="1 2" key="1">
    <citation type="submission" date="2023-07" db="EMBL/GenBank/DDBJ databases">
        <title>Genomic Encyclopedia of Type Strains, Phase IV (KMG-IV): sequencing the most valuable type-strain genomes for metagenomic binning, comparative biology and taxonomic classification.</title>
        <authorList>
            <person name="Goeker M."/>
        </authorList>
    </citation>
    <scope>NUCLEOTIDE SEQUENCE [LARGE SCALE GENOMIC DNA]</scope>
    <source>
        <strain evidence="1 2">DSM 45903</strain>
    </source>
</reference>
<dbReference type="Gene3D" id="2.180.10.10">
    <property type="entry name" value="RHS repeat-associated core"/>
    <property type="match status" value="1"/>
</dbReference>
<sequence>MEDVISEEVADEITKSYQYTPWGERLSMVKHNQDGSKEDSFYGYNTRTDVEVLTDENGNTRATYGYTAYGENDSKAFTGVDKPDPNNPDQEIYNPYRYSAKRFDPATGQYDMGFRDYDPGINRFLTRDMYNGALADMSLGMDPWTMNRYAFTGGNPVSRVELDGHDSICAPPLSCNPDHIQDAEKREAYDKEREALRQEATEAIAPFADLTWLGTFADVMSLIGGQDFWTGESKPRSESAANLAMTPVKPFKAVGSVLGFGARGASGGDGIKKLPPYDSDNYTTFWRVVQPKELEDLRKVGYYRNKWGMGEEKYFSTTRAGAIKYGEEAQKRYEDGPYTLTSARAPKHFSANQFEIEHGIQTVTLDGNKLGDLGPVRIWPYVIK</sequence>
<evidence type="ECO:0000313" key="1">
    <source>
        <dbReference type="EMBL" id="MDR6227192.1"/>
    </source>
</evidence>
<dbReference type="Proteomes" id="UP001185012">
    <property type="component" value="Unassembled WGS sequence"/>
</dbReference>
<gene>
    <name evidence="1" type="ORF">JOE21_003207</name>
</gene>
<keyword evidence="2" id="KW-1185">Reference proteome</keyword>
<dbReference type="PANTHER" id="PTHR32305:SF15">
    <property type="entry name" value="PROTEIN RHSA-RELATED"/>
    <property type="match status" value="1"/>
</dbReference>
<dbReference type="InterPro" id="IPR050708">
    <property type="entry name" value="T6SS_VgrG/RHS"/>
</dbReference>
<dbReference type="PANTHER" id="PTHR32305">
    <property type="match status" value="1"/>
</dbReference>
<protein>
    <submittedName>
        <fullName evidence="1">RHS repeat-associated protein</fullName>
    </submittedName>
</protein>
<comment type="caution">
    <text evidence="1">The sequence shown here is derived from an EMBL/GenBank/DDBJ whole genome shotgun (WGS) entry which is preliminary data.</text>
</comment>
<dbReference type="NCBIfam" id="TIGR03696">
    <property type="entry name" value="Rhs_assc_core"/>
    <property type="match status" value="1"/>
</dbReference>
<organism evidence="1 2">
    <name type="scientific">Desmospora profundinema</name>
    <dbReference type="NCBI Taxonomy" id="1571184"/>
    <lineage>
        <taxon>Bacteria</taxon>
        <taxon>Bacillati</taxon>
        <taxon>Bacillota</taxon>
        <taxon>Bacilli</taxon>
        <taxon>Bacillales</taxon>
        <taxon>Thermoactinomycetaceae</taxon>
        <taxon>Desmospora</taxon>
    </lineage>
</organism>
<dbReference type="EMBL" id="JAVDQG010000008">
    <property type="protein sequence ID" value="MDR6227192.1"/>
    <property type="molecule type" value="Genomic_DNA"/>
</dbReference>
<proteinExistence type="predicted"/>
<dbReference type="RefSeq" id="WP_309868132.1">
    <property type="nucleotide sequence ID" value="NZ_JAVDQG010000008.1"/>
</dbReference>
<evidence type="ECO:0000313" key="2">
    <source>
        <dbReference type="Proteomes" id="UP001185012"/>
    </source>
</evidence>
<dbReference type="InterPro" id="IPR022385">
    <property type="entry name" value="Rhs_assc_core"/>
</dbReference>